<dbReference type="InterPro" id="IPR036005">
    <property type="entry name" value="Creatinase/aminopeptidase-like"/>
</dbReference>
<gene>
    <name evidence="5" type="ORF">METZ01_LOCUS332581</name>
</gene>
<feature type="domain" description="Peptidase M24 C-terminal" evidence="4">
    <location>
        <begin position="106"/>
        <end position="165"/>
    </location>
</feature>
<dbReference type="Gene3D" id="3.90.230.10">
    <property type="entry name" value="Creatinase/methionine aminopeptidase superfamily"/>
    <property type="match status" value="1"/>
</dbReference>
<evidence type="ECO:0000259" key="4">
    <source>
        <dbReference type="Pfam" id="PF16188"/>
    </source>
</evidence>
<dbReference type="Pfam" id="PF00557">
    <property type="entry name" value="Peptidase_M24"/>
    <property type="match status" value="1"/>
</dbReference>
<dbReference type="InterPro" id="IPR050422">
    <property type="entry name" value="X-Pro_aminopeptidase_P"/>
</dbReference>
<evidence type="ECO:0000256" key="1">
    <source>
        <dbReference type="ARBA" id="ARBA00022723"/>
    </source>
</evidence>
<feature type="non-terminal residue" evidence="5">
    <location>
        <position position="1"/>
    </location>
</feature>
<dbReference type="GO" id="GO:0016787">
    <property type="term" value="F:hydrolase activity"/>
    <property type="evidence" value="ECO:0007669"/>
    <property type="project" value="UniProtKB-KW"/>
</dbReference>
<dbReference type="PANTHER" id="PTHR43763:SF6">
    <property type="entry name" value="XAA-PRO AMINOPEPTIDASE 1"/>
    <property type="match status" value="1"/>
</dbReference>
<dbReference type="PANTHER" id="PTHR43763">
    <property type="entry name" value="XAA-PRO AMINOPEPTIDASE 1"/>
    <property type="match status" value="1"/>
</dbReference>
<dbReference type="SUPFAM" id="SSF55920">
    <property type="entry name" value="Creatinase/aminopeptidase"/>
    <property type="match status" value="1"/>
</dbReference>
<protein>
    <recommendedName>
        <fullName evidence="6">Peptidase M24 domain-containing protein</fullName>
    </recommendedName>
</protein>
<evidence type="ECO:0000313" key="5">
    <source>
        <dbReference type="EMBL" id="SVC79727.1"/>
    </source>
</evidence>
<organism evidence="5">
    <name type="scientific">marine metagenome</name>
    <dbReference type="NCBI Taxonomy" id="408172"/>
    <lineage>
        <taxon>unclassified sequences</taxon>
        <taxon>metagenomes</taxon>
        <taxon>ecological metagenomes</taxon>
    </lineage>
</organism>
<evidence type="ECO:0008006" key="6">
    <source>
        <dbReference type="Google" id="ProtNLM"/>
    </source>
</evidence>
<evidence type="ECO:0000259" key="3">
    <source>
        <dbReference type="Pfam" id="PF00557"/>
    </source>
</evidence>
<dbReference type="PROSITE" id="PS00491">
    <property type="entry name" value="PROLINE_PEPTIDASE"/>
    <property type="match status" value="1"/>
</dbReference>
<dbReference type="InterPro" id="IPR032416">
    <property type="entry name" value="Peptidase_M24_C"/>
</dbReference>
<keyword evidence="2" id="KW-0378">Hydrolase</keyword>
<name>A0A382Q3U0_9ZZZZ</name>
<dbReference type="GO" id="GO:0046872">
    <property type="term" value="F:metal ion binding"/>
    <property type="evidence" value="ECO:0007669"/>
    <property type="project" value="UniProtKB-KW"/>
</dbReference>
<feature type="domain" description="Peptidase M24" evidence="3">
    <location>
        <begin position="2"/>
        <end position="96"/>
    </location>
</feature>
<dbReference type="EMBL" id="UINC01111475">
    <property type="protein sequence ID" value="SVC79727.1"/>
    <property type="molecule type" value="Genomic_DNA"/>
</dbReference>
<reference evidence="5" key="1">
    <citation type="submission" date="2018-05" db="EMBL/GenBank/DDBJ databases">
        <authorList>
            <person name="Lanie J.A."/>
            <person name="Ng W.-L."/>
            <person name="Kazmierczak K.M."/>
            <person name="Andrzejewski T.M."/>
            <person name="Davidsen T.M."/>
            <person name="Wayne K.J."/>
            <person name="Tettelin H."/>
            <person name="Glass J.I."/>
            <person name="Rusch D."/>
            <person name="Podicherti R."/>
            <person name="Tsui H.-C.T."/>
            <person name="Winkler M.E."/>
        </authorList>
    </citation>
    <scope>NUCLEOTIDE SEQUENCE</scope>
</reference>
<dbReference type="InterPro" id="IPR001131">
    <property type="entry name" value="Peptidase_M24B_aminopep-P_CS"/>
</dbReference>
<sequence>VMKGHIALSSAQFPEGIAGQHVDTFARQYLWYEGLDFNHGTGHGVGSYLNVHEGPHSIGKGANQVPFMEGMVVSNEPGYYRENEFGIRSENLIFVKKIKEVEGKKLFGFENLTYVPFDTRLLDMSIITKTEKDWINNYHQKVLKKIGSHLDDSVMAWLNKATQPI</sequence>
<accession>A0A382Q3U0</accession>
<keyword evidence="1" id="KW-0479">Metal-binding</keyword>
<dbReference type="AlphaFoldDB" id="A0A382Q3U0"/>
<dbReference type="Pfam" id="PF16188">
    <property type="entry name" value="Peptidase_M24_C"/>
    <property type="match status" value="1"/>
</dbReference>
<proteinExistence type="predicted"/>
<dbReference type="InterPro" id="IPR000994">
    <property type="entry name" value="Pept_M24"/>
</dbReference>
<evidence type="ECO:0000256" key="2">
    <source>
        <dbReference type="ARBA" id="ARBA00022801"/>
    </source>
</evidence>